<evidence type="ECO:0000313" key="4">
    <source>
        <dbReference type="EMBL" id="MFD1613223.1"/>
    </source>
</evidence>
<feature type="transmembrane region" description="Helical" evidence="2">
    <location>
        <begin position="31"/>
        <end position="54"/>
    </location>
</feature>
<evidence type="ECO:0000259" key="3">
    <source>
        <dbReference type="Pfam" id="PF20434"/>
    </source>
</evidence>
<reference evidence="5" key="1">
    <citation type="journal article" date="2019" name="Int. J. Syst. Evol. Microbiol.">
        <title>The Global Catalogue of Microorganisms (GCM) 10K type strain sequencing project: providing services to taxonomists for standard genome sequencing and annotation.</title>
        <authorList>
            <consortium name="The Broad Institute Genomics Platform"/>
            <consortium name="The Broad Institute Genome Sequencing Center for Infectious Disease"/>
            <person name="Wu L."/>
            <person name="Ma J."/>
        </authorList>
    </citation>
    <scope>NUCLEOTIDE SEQUENCE [LARGE SCALE GENOMIC DNA]</scope>
    <source>
        <strain evidence="5">CGMCC 1.16275</strain>
    </source>
</reference>
<evidence type="ECO:0000256" key="2">
    <source>
        <dbReference type="SAM" id="Phobius"/>
    </source>
</evidence>
<dbReference type="InterPro" id="IPR029058">
    <property type="entry name" value="AB_hydrolase_fold"/>
</dbReference>
<dbReference type="Pfam" id="PF20434">
    <property type="entry name" value="BD-FAE"/>
    <property type="match status" value="1"/>
</dbReference>
<keyword evidence="5" id="KW-1185">Reference proteome</keyword>
<feature type="domain" description="BD-FAE-like" evidence="3">
    <location>
        <begin position="130"/>
        <end position="339"/>
    </location>
</feature>
<keyword evidence="2" id="KW-0472">Membrane</keyword>
<keyword evidence="1 4" id="KW-0378">Hydrolase</keyword>
<keyword evidence="2" id="KW-1133">Transmembrane helix</keyword>
<dbReference type="Gene3D" id="3.40.50.1820">
    <property type="entry name" value="alpha/beta hydrolase"/>
    <property type="match status" value="1"/>
</dbReference>
<dbReference type="RefSeq" id="WP_380891100.1">
    <property type="nucleotide sequence ID" value="NZ_JBHUDY010000002.1"/>
</dbReference>
<dbReference type="InterPro" id="IPR050300">
    <property type="entry name" value="GDXG_lipolytic_enzyme"/>
</dbReference>
<sequence length="385" mass="42124">MIWVSIWLMLVGFSAVVAVRPHQIPALFLGFYWLSSFVAQSFALPMALLCLALFPATDERTRIPLVVATLFFGIAHWRNRRAGRRLLDAIGLRDRAIPFHAGLAPFLTGGGAALRIQNLRYGDAGERNLLDLIVPRAPAAAPMPILIHIPGGAWVTGKKNQQAKPLIHYLVSRGWLCVDMNYRLGPASRGPDWIVDVLKAIAWVRANAPQHGGDPARIAITGGSAGAHLAALAALAHDDPAFKPGFERADCSVAAAIPLYGRYDFIDRNHRLGRNHASVIDGFMTDKVMPGGRTDHAELWRSVSPVDRIRRDAPPMLVVHGTGDTMLPFEDARDFAAQLKAVATAPVTYVELPHIQHAWDMANSALAWAQARAIEAFLRPLVNRD</sequence>
<organism evidence="4 5">
    <name type="scientific">Sphingomonas tabacisoli</name>
    <dbReference type="NCBI Taxonomy" id="2249466"/>
    <lineage>
        <taxon>Bacteria</taxon>
        <taxon>Pseudomonadati</taxon>
        <taxon>Pseudomonadota</taxon>
        <taxon>Alphaproteobacteria</taxon>
        <taxon>Sphingomonadales</taxon>
        <taxon>Sphingomonadaceae</taxon>
        <taxon>Sphingomonas</taxon>
    </lineage>
</organism>
<keyword evidence="2" id="KW-0812">Transmembrane</keyword>
<dbReference type="Proteomes" id="UP001597115">
    <property type="component" value="Unassembled WGS sequence"/>
</dbReference>
<dbReference type="PANTHER" id="PTHR48081:SF33">
    <property type="entry name" value="KYNURENINE FORMAMIDASE"/>
    <property type="match status" value="1"/>
</dbReference>
<gene>
    <name evidence="4" type="ORF">ACFSCW_15565</name>
</gene>
<feature type="transmembrane region" description="Helical" evidence="2">
    <location>
        <begin position="61"/>
        <end position="77"/>
    </location>
</feature>
<comment type="caution">
    <text evidence="4">The sequence shown here is derived from an EMBL/GenBank/DDBJ whole genome shotgun (WGS) entry which is preliminary data.</text>
</comment>
<protein>
    <submittedName>
        <fullName evidence="4">Alpha/beta hydrolase fold domain-containing protein</fullName>
    </submittedName>
</protein>
<proteinExistence type="predicted"/>
<accession>A0ABW4I5H2</accession>
<dbReference type="SUPFAM" id="SSF53474">
    <property type="entry name" value="alpha/beta-Hydrolases"/>
    <property type="match status" value="1"/>
</dbReference>
<dbReference type="PANTHER" id="PTHR48081">
    <property type="entry name" value="AB HYDROLASE SUPERFAMILY PROTEIN C4A8.06C"/>
    <property type="match status" value="1"/>
</dbReference>
<evidence type="ECO:0000256" key="1">
    <source>
        <dbReference type="ARBA" id="ARBA00022801"/>
    </source>
</evidence>
<evidence type="ECO:0000313" key="5">
    <source>
        <dbReference type="Proteomes" id="UP001597115"/>
    </source>
</evidence>
<dbReference type="GO" id="GO:0016787">
    <property type="term" value="F:hydrolase activity"/>
    <property type="evidence" value="ECO:0007669"/>
    <property type="project" value="UniProtKB-KW"/>
</dbReference>
<dbReference type="InterPro" id="IPR049492">
    <property type="entry name" value="BD-FAE-like_dom"/>
</dbReference>
<dbReference type="EMBL" id="JBHUDY010000002">
    <property type="protein sequence ID" value="MFD1613223.1"/>
    <property type="molecule type" value="Genomic_DNA"/>
</dbReference>
<name>A0ABW4I5H2_9SPHN</name>